<dbReference type="Pfam" id="PF08279">
    <property type="entry name" value="HTH_11"/>
    <property type="match status" value="1"/>
</dbReference>
<dbReference type="InterPro" id="IPR028349">
    <property type="entry name" value="PafC-like"/>
</dbReference>
<evidence type="ECO:0000259" key="3">
    <source>
        <dbReference type="PROSITE" id="PS51000"/>
    </source>
</evidence>
<comment type="caution">
    <text evidence="4">The sequence shown here is derived from an EMBL/GenBank/DDBJ whole genome shotgun (WGS) entry which is preliminary data.</text>
</comment>
<dbReference type="Gene3D" id="1.10.10.10">
    <property type="entry name" value="Winged helix-like DNA-binding domain superfamily/Winged helix DNA-binding domain"/>
    <property type="match status" value="1"/>
</dbReference>
<accession>A0ABP7YW25</accession>
<keyword evidence="5" id="KW-1185">Reference proteome</keyword>
<dbReference type="Pfam" id="PF25583">
    <property type="entry name" value="WCX"/>
    <property type="match status" value="1"/>
</dbReference>
<evidence type="ECO:0000256" key="2">
    <source>
        <dbReference type="ARBA" id="ARBA00023163"/>
    </source>
</evidence>
<proteinExistence type="predicted"/>
<dbReference type="InterPro" id="IPR051534">
    <property type="entry name" value="CBASS_pafABC_assoc_protein"/>
</dbReference>
<dbReference type="SUPFAM" id="SSF46785">
    <property type="entry name" value="Winged helix' DNA-binding domain"/>
    <property type="match status" value="1"/>
</dbReference>
<keyword evidence="1" id="KW-0805">Transcription regulation</keyword>
<evidence type="ECO:0000313" key="5">
    <source>
        <dbReference type="Proteomes" id="UP001500101"/>
    </source>
</evidence>
<keyword evidence="2" id="KW-0804">Transcription</keyword>
<dbReference type="PROSITE" id="PS52050">
    <property type="entry name" value="WYL"/>
    <property type="match status" value="1"/>
</dbReference>
<evidence type="ECO:0000256" key="1">
    <source>
        <dbReference type="ARBA" id="ARBA00023015"/>
    </source>
</evidence>
<gene>
    <name evidence="4" type="ORF">GCM10022216_22730</name>
</gene>
<dbReference type="InterPro" id="IPR036390">
    <property type="entry name" value="WH_DNA-bd_sf"/>
</dbReference>
<protein>
    <submittedName>
        <fullName evidence="4">YafY family protein</fullName>
    </submittedName>
</protein>
<dbReference type="PROSITE" id="PS51000">
    <property type="entry name" value="HTH_DEOR_2"/>
    <property type="match status" value="1"/>
</dbReference>
<dbReference type="Pfam" id="PF13280">
    <property type="entry name" value="WYL"/>
    <property type="match status" value="1"/>
</dbReference>
<feature type="domain" description="HTH deoR-type" evidence="3">
    <location>
        <begin position="8"/>
        <end position="63"/>
    </location>
</feature>
<dbReference type="InterPro" id="IPR001034">
    <property type="entry name" value="DeoR_HTH"/>
</dbReference>
<dbReference type="RefSeq" id="WP_344674844.1">
    <property type="nucleotide sequence ID" value="NZ_BAAAZI010000009.1"/>
</dbReference>
<organism evidence="4 5">
    <name type="scientific">Sphingobacterium kyonggiense</name>
    <dbReference type="NCBI Taxonomy" id="714075"/>
    <lineage>
        <taxon>Bacteria</taxon>
        <taxon>Pseudomonadati</taxon>
        <taxon>Bacteroidota</taxon>
        <taxon>Sphingobacteriia</taxon>
        <taxon>Sphingobacteriales</taxon>
        <taxon>Sphingobacteriaceae</taxon>
        <taxon>Sphingobacterium</taxon>
    </lineage>
</organism>
<dbReference type="InterPro" id="IPR057727">
    <property type="entry name" value="WCX_dom"/>
</dbReference>
<reference evidence="5" key="1">
    <citation type="journal article" date="2019" name="Int. J. Syst. Evol. Microbiol.">
        <title>The Global Catalogue of Microorganisms (GCM) 10K type strain sequencing project: providing services to taxonomists for standard genome sequencing and annotation.</title>
        <authorList>
            <consortium name="The Broad Institute Genomics Platform"/>
            <consortium name="The Broad Institute Genome Sequencing Center for Infectious Disease"/>
            <person name="Wu L."/>
            <person name="Ma J."/>
        </authorList>
    </citation>
    <scope>NUCLEOTIDE SEQUENCE [LARGE SCALE GENOMIC DNA]</scope>
    <source>
        <strain evidence="5">JCM 16704</strain>
    </source>
</reference>
<sequence>MSVDIKKRFDRIVDILIQLQSKKIVKAQDLADRFEVSIRTIYRDIKSLEQAGVPLIGEAGNGYSIMDGYRLPPVSFTRDEALTFVALEKLAEKYLDKESNKQIHSAMLKIKAILKSNDQDMVHSMQDQIIMRKQNSPLFLDQAPEVLSHALNAIAHQKQMEISYQGIHDDIAQNRIVEPIGIVHEIGYWYIVAYCLKRSDFRQFRSDRIIHAELLDLPFLNAHPSIDEYIKQHPPIDYPKTKVVIAVNRDFAPYIRWQRNHYGFTKEEIINDRIIMHFESRDVNQEFPRWLMMFADHIEVIEPENMRQTMQNLIFAMGKNMSVNL</sequence>
<dbReference type="PANTHER" id="PTHR34580">
    <property type="match status" value="1"/>
</dbReference>
<dbReference type="Proteomes" id="UP001500101">
    <property type="component" value="Unassembled WGS sequence"/>
</dbReference>
<evidence type="ECO:0000313" key="4">
    <source>
        <dbReference type="EMBL" id="GAA4142103.1"/>
    </source>
</evidence>
<dbReference type="PANTHER" id="PTHR34580:SF3">
    <property type="entry name" value="PROTEIN PAFB"/>
    <property type="match status" value="1"/>
</dbReference>
<dbReference type="EMBL" id="BAAAZI010000009">
    <property type="protein sequence ID" value="GAA4142103.1"/>
    <property type="molecule type" value="Genomic_DNA"/>
</dbReference>
<dbReference type="PIRSF" id="PIRSF016838">
    <property type="entry name" value="PafC"/>
    <property type="match status" value="1"/>
</dbReference>
<dbReference type="InterPro" id="IPR036388">
    <property type="entry name" value="WH-like_DNA-bd_sf"/>
</dbReference>
<dbReference type="InterPro" id="IPR026881">
    <property type="entry name" value="WYL_dom"/>
</dbReference>
<dbReference type="InterPro" id="IPR013196">
    <property type="entry name" value="HTH_11"/>
</dbReference>
<name>A0ABP7YW25_9SPHI</name>